<evidence type="ECO:0000256" key="2">
    <source>
        <dbReference type="ARBA" id="ARBA00023125"/>
    </source>
</evidence>
<evidence type="ECO:0000259" key="4">
    <source>
        <dbReference type="PROSITE" id="PS01124"/>
    </source>
</evidence>
<dbReference type="Gene3D" id="2.60.120.10">
    <property type="entry name" value="Jelly Rolls"/>
    <property type="match status" value="1"/>
</dbReference>
<evidence type="ECO:0000313" key="6">
    <source>
        <dbReference type="Proteomes" id="UP000295558"/>
    </source>
</evidence>
<feature type="domain" description="HTH araC/xylS-type" evidence="4">
    <location>
        <begin position="171"/>
        <end position="269"/>
    </location>
</feature>
<dbReference type="InterPro" id="IPR014710">
    <property type="entry name" value="RmlC-like_jellyroll"/>
</dbReference>
<dbReference type="InterPro" id="IPR037923">
    <property type="entry name" value="HTH-like"/>
</dbReference>
<dbReference type="InterPro" id="IPR013096">
    <property type="entry name" value="Cupin_2"/>
</dbReference>
<dbReference type="STRING" id="1265846.PROCOU_05046"/>
<dbReference type="InterPro" id="IPR018060">
    <property type="entry name" value="HTH_AraC"/>
</dbReference>
<dbReference type="AlphaFoldDB" id="A0A4R6ZT90"/>
<dbReference type="PANTHER" id="PTHR43280">
    <property type="entry name" value="ARAC-FAMILY TRANSCRIPTIONAL REGULATOR"/>
    <property type="match status" value="1"/>
</dbReference>
<dbReference type="InterPro" id="IPR009057">
    <property type="entry name" value="Homeodomain-like_sf"/>
</dbReference>
<proteinExistence type="predicted"/>
<sequence>MGIHELFFHIHYCNGSGSGLKLTKKLTRTLQHHELILVIDGTGMYRIADKTTKFHEGMLFYIPADVQHTIETSTEQPAFLLTVHFSYAHVDFKDTSWSIQLEQENLALPSISELHDYYMVYEIFEKLVTIWHTKLPGYEFTAKTYLQQLLLAIDQNLRTQHKNYATSLKIEKVIAYMQLHVEQSITLTELANLVHLSPTYLSRIFKETTGYPIIAFFNKIKIDMAKELMLGGTKKVKDISAQLGFSDEFYFSRLFKQVEGISPKEYYNRNIHGF</sequence>
<dbReference type="InterPro" id="IPR020449">
    <property type="entry name" value="Tscrpt_reg_AraC-type_HTH"/>
</dbReference>
<dbReference type="PRINTS" id="PR00032">
    <property type="entry name" value="HTHARAC"/>
</dbReference>
<dbReference type="Pfam" id="PF07883">
    <property type="entry name" value="Cupin_2"/>
    <property type="match status" value="1"/>
</dbReference>
<comment type="caution">
    <text evidence="5">The sequence shown here is derived from an EMBL/GenBank/DDBJ whole genome shotgun (WGS) entry which is preliminary data.</text>
</comment>
<dbReference type="RefSeq" id="WP_036069900.1">
    <property type="nucleotide sequence ID" value="NZ_JAARQJ010000004.1"/>
</dbReference>
<dbReference type="PROSITE" id="PS01124">
    <property type="entry name" value="HTH_ARAC_FAMILY_2"/>
    <property type="match status" value="1"/>
</dbReference>
<keyword evidence="3" id="KW-0804">Transcription</keyword>
<organism evidence="5 6">
    <name type="scientific">Listeria rocourtiae</name>
    <dbReference type="NCBI Taxonomy" id="647910"/>
    <lineage>
        <taxon>Bacteria</taxon>
        <taxon>Bacillati</taxon>
        <taxon>Bacillota</taxon>
        <taxon>Bacilli</taxon>
        <taxon>Bacillales</taxon>
        <taxon>Listeriaceae</taxon>
        <taxon>Listeria</taxon>
    </lineage>
</organism>
<reference evidence="5 6" key="1">
    <citation type="submission" date="2019-03" db="EMBL/GenBank/DDBJ databases">
        <title>Genomic Encyclopedia of Type Strains, Phase III (KMG-III): the genomes of soil and plant-associated and newly described type strains.</title>
        <authorList>
            <person name="Whitman W."/>
        </authorList>
    </citation>
    <scope>NUCLEOTIDE SEQUENCE [LARGE SCALE GENOMIC DNA]</scope>
    <source>
        <strain evidence="5 6">CECT 7972</strain>
    </source>
</reference>
<accession>A0A4R6ZT90</accession>
<dbReference type="Gene3D" id="1.10.10.60">
    <property type="entry name" value="Homeodomain-like"/>
    <property type="match status" value="2"/>
</dbReference>
<dbReference type="GO" id="GO:0043565">
    <property type="term" value="F:sequence-specific DNA binding"/>
    <property type="evidence" value="ECO:0007669"/>
    <property type="project" value="InterPro"/>
</dbReference>
<keyword evidence="6" id="KW-1185">Reference proteome</keyword>
<evidence type="ECO:0000256" key="3">
    <source>
        <dbReference type="ARBA" id="ARBA00023163"/>
    </source>
</evidence>
<dbReference type="OrthoDB" id="9807321at2"/>
<keyword evidence="1" id="KW-0805">Transcription regulation</keyword>
<dbReference type="SMART" id="SM00342">
    <property type="entry name" value="HTH_ARAC"/>
    <property type="match status" value="1"/>
</dbReference>
<dbReference type="GO" id="GO:0003700">
    <property type="term" value="F:DNA-binding transcription factor activity"/>
    <property type="evidence" value="ECO:0007669"/>
    <property type="project" value="InterPro"/>
</dbReference>
<name>A0A4R6ZT90_9LIST</name>
<evidence type="ECO:0000313" key="5">
    <source>
        <dbReference type="EMBL" id="TDR55454.1"/>
    </source>
</evidence>
<protein>
    <submittedName>
        <fullName evidence="5">AraC-like DNA-binding protein</fullName>
    </submittedName>
</protein>
<dbReference type="InterPro" id="IPR018062">
    <property type="entry name" value="HTH_AraC-typ_CS"/>
</dbReference>
<dbReference type="Pfam" id="PF12833">
    <property type="entry name" value="HTH_18"/>
    <property type="match status" value="1"/>
</dbReference>
<dbReference type="Proteomes" id="UP000295558">
    <property type="component" value="Unassembled WGS sequence"/>
</dbReference>
<keyword evidence="2 5" id="KW-0238">DNA-binding</keyword>
<dbReference type="PROSITE" id="PS00041">
    <property type="entry name" value="HTH_ARAC_FAMILY_1"/>
    <property type="match status" value="1"/>
</dbReference>
<dbReference type="SUPFAM" id="SSF51215">
    <property type="entry name" value="Regulatory protein AraC"/>
    <property type="match status" value="1"/>
</dbReference>
<gene>
    <name evidence="5" type="ORF">DFP96_101391</name>
</gene>
<dbReference type="PANTHER" id="PTHR43280:SF2">
    <property type="entry name" value="HTH-TYPE TRANSCRIPTIONAL REGULATOR EXSA"/>
    <property type="match status" value="1"/>
</dbReference>
<evidence type="ECO:0000256" key="1">
    <source>
        <dbReference type="ARBA" id="ARBA00023015"/>
    </source>
</evidence>
<dbReference type="SUPFAM" id="SSF46689">
    <property type="entry name" value="Homeodomain-like"/>
    <property type="match status" value="2"/>
</dbReference>
<dbReference type="EMBL" id="SNZK01000001">
    <property type="protein sequence ID" value="TDR55454.1"/>
    <property type="molecule type" value="Genomic_DNA"/>
</dbReference>